<dbReference type="EMBL" id="JXTI01000102">
    <property type="protein sequence ID" value="KWX12740.1"/>
    <property type="molecule type" value="Genomic_DNA"/>
</dbReference>
<dbReference type="OrthoDB" id="10255772at2759"/>
<evidence type="ECO:0000256" key="1">
    <source>
        <dbReference type="SAM" id="MobiDB-lite"/>
    </source>
</evidence>
<sequence>MNNHIKVSISSVVQQVAMSNAKGTHQKMGSDLLVVGPPNTSVTNYHHDNVGTESDQIDDPPSPKPKRATSDLIFDNLIELSRSTPNRYNSLHDADIKLPMRSVANDIMYELTFRKWFKHLMKTVVGGEELELPSISTQFDDYGMTRSLGLELPSDELSDWDTCYYSEELLLNYYKSLPKSRKNFLSNIQAEDVLSILYEEGLHINLKEIKAAYNADHMQSLYCDLYDLYIVGKALEGRPEPEKAVEQSSIVGLFSRIDPNRNLIDNLVIKLSPFVQKSFLHSNYHTELSRLFLSAEMTILDNQPICSIKDEFTLSLAYLDWLFSTPPVLPLSSLQTGQLSTIRASNLDALFSKLTMYMIQDITFSVPPIDELHTHINPLFVWFIASGIFDGYTSITRWSSPALATLSSLTSEDHDALHLHIQRKASREDEREGKVDTDTDSSIVIVSGYNWRQVASDAIMAHELLEFLEKNPSIDQSPYKDIINAFPPIQDIIERDLQTQLTTVQRSLVPLSSEIIFIRTLLEGIYLVGPTPSATVEKRRTRAYSYVPYEMLTFLSPTSIPGLYWDQSIYILIRHVLDCIIVRDVNKGVVYSAIYSRFLHFYEQHLKEGSTCQHQSSKQLDDIFNLDLFTQKVYFKQAPQSTFLNISANAGKYFSTLIVRGVLSRLPAHSKLLIKLLLHIAISFMIYLRILADYELYINTPKPPVLDPSTTFSMMEAHLSHLPSWRMFLLVIDSFTRFLASGQIQVDIPNMFFISYMTYKDCLDISELDSAFGEDLEISAEASEDAQALVKLILMRTIQIFYTQFMREEAYWAIQRGIPEHRINKFVSILHSSRPLTFYFYTITILLRTNEPDFIRPAISKIIPRSDVPYVARYLQYLLPDVKFYKQVAGSYSEEQCIYAVSAAKTLIIPLPLSHDNSNGDFTRFIHCKPQSQSIQTDQIDTSSDEDLNSRWLTLKEVQQSWTCIYLRHKSIYTLDPIREENLAVYLLYRVVYNMVVCRAHGHISLIEKILTSKVLPDKYLHENPLFTPTDFASIRRYIDESNKLADELALHVRHTYNSCLTGALDLFSQSLFPVSVDLTFKDCIRNAVLRALLLRLITMFDADLATLDFSPLWNRPHPKAQVSESVLDMQKEPYVFGGESITHPLLDGSILDISIALDFTKPSYKIEFLSFTFKSFAYCSRPYLAPQWNINTVDSILLTLHRQQDLSLKYVLFPGFYLPHELSLLLVTVAEIIRARYVVGLDEAKYTPTAISFALLVHRSAACLSAGDLLLMLVACTGVSICPNFSNGLYLEMSLRYPIFHQILSTRILEDILAYLPENVLELLGLSLSYVSSLDYLLEDYSDTIVNLSADQQELLEAMIRAVGLHPSCITLFRLIPDEIGSFFDGLKYSYGSMSKVAVITAKQNMPDSLEIPLPNSTRTKIISLKDASLRDLINSIGELSASGLSGRHIAAYLGLTNLESTSSKYASHQDIAFVYSVLQMLVICSMCP</sequence>
<organism evidence="2 3">
    <name type="scientific">Giardia duodenalis assemblage B</name>
    <dbReference type="NCBI Taxonomy" id="1394984"/>
    <lineage>
        <taxon>Eukaryota</taxon>
        <taxon>Metamonada</taxon>
        <taxon>Diplomonadida</taxon>
        <taxon>Hexamitidae</taxon>
        <taxon>Giardiinae</taxon>
        <taxon>Giardia</taxon>
    </lineage>
</organism>
<name>A0A132NRR8_GIAIN</name>
<gene>
    <name evidence="2" type="ORF">QR46_3297</name>
</gene>
<reference evidence="2 3" key="1">
    <citation type="journal article" date="2015" name="Mol. Biochem. Parasitol.">
        <title>Identification of polymorphic genes for use in assemblage B genotyping assays through comparative genomics of multiple assemblage B Giardia duodenalis isolates.</title>
        <authorList>
            <person name="Wielinga C."/>
            <person name="Thompson R.C."/>
            <person name="Monis P."/>
            <person name="Ryan U."/>
        </authorList>
    </citation>
    <scope>NUCLEOTIDE SEQUENCE [LARGE SCALE GENOMIC DNA]</scope>
    <source>
        <strain evidence="2 3">BAH15c1</strain>
    </source>
</reference>
<comment type="caution">
    <text evidence="2">The sequence shown here is derived from an EMBL/GenBank/DDBJ whole genome shotgun (WGS) entry which is preliminary data.</text>
</comment>
<accession>A0A132NRR8</accession>
<evidence type="ECO:0000313" key="2">
    <source>
        <dbReference type="EMBL" id="KWX12740.1"/>
    </source>
</evidence>
<dbReference type="VEuPathDB" id="GiardiaDB:QR46_3297"/>
<protein>
    <submittedName>
        <fullName evidence="2">Uncharacterized protein</fullName>
    </submittedName>
</protein>
<dbReference type="Proteomes" id="UP000070089">
    <property type="component" value="Unassembled WGS sequence"/>
</dbReference>
<proteinExistence type="predicted"/>
<evidence type="ECO:0000313" key="3">
    <source>
        <dbReference type="Proteomes" id="UP000070089"/>
    </source>
</evidence>
<feature type="region of interest" description="Disordered" evidence="1">
    <location>
        <begin position="41"/>
        <end position="68"/>
    </location>
</feature>